<feature type="domain" description="HTH arsR-type" evidence="4">
    <location>
        <begin position="249"/>
        <end position="340"/>
    </location>
</feature>
<protein>
    <submittedName>
        <fullName evidence="5">Regulatory protein, arsR family</fullName>
    </submittedName>
</protein>
<organism evidence="5 6">
    <name type="scientific">Streptococcus equinus</name>
    <name type="common">Streptococcus bovis</name>
    <dbReference type="NCBI Taxonomy" id="1335"/>
    <lineage>
        <taxon>Bacteria</taxon>
        <taxon>Bacillati</taxon>
        <taxon>Bacillota</taxon>
        <taxon>Bacilli</taxon>
        <taxon>Lactobacillales</taxon>
        <taxon>Streptococcaceae</taxon>
        <taxon>Streptococcus</taxon>
    </lineage>
</organism>
<evidence type="ECO:0000256" key="1">
    <source>
        <dbReference type="ARBA" id="ARBA00023015"/>
    </source>
</evidence>
<dbReference type="PANTHER" id="PTHR33154:SF18">
    <property type="entry name" value="ARSENICAL RESISTANCE OPERON REPRESSOR"/>
    <property type="match status" value="1"/>
</dbReference>
<keyword evidence="2" id="KW-0238">DNA-binding</keyword>
<dbReference type="SUPFAM" id="SSF46785">
    <property type="entry name" value="Winged helix' DNA-binding domain"/>
    <property type="match status" value="1"/>
</dbReference>
<dbReference type="Pfam" id="PF01022">
    <property type="entry name" value="HTH_5"/>
    <property type="match status" value="1"/>
</dbReference>
<dbReference type="GO" id="GO:0003700">
    <property type="term" value="F:DNA-binding transcription factor activity"/>
    <property type="evidence" value="ECO:0007669"/>
    <property type="project" value="InterPro"/>
</dbReference>
<dbReference type="InterPro" id="IPR051081">
    <property type="entry name" value="HTH_MetalResp_TranReg"/>
</dbReference>
<dbReference type="NCBIfam" id="NF033788">
    <property type="entry name" value="HTH_metalloreg"/>
    <property type="match status" value="1"/>
</dbReference>
<dbReference type="InterPro" id="IPR001845">
    <property type="entry name" value="HTH_ArsR_DNA-bd_dom"/>
</dbReference>
<dbReference type="RefSeq" id="WP_074482362.1">
    <property type="nucleotide sequence ID" value="NZ_FNJK01000003.1"/>
</dbReference>
<dbReference type="InterPro" id="IPR045981">
    <property type="entry name" value="DUF5937"/>
</dbReference>
<evidence type="ECO:0000256" key="3">
    <source>
        <dbReference type="ARBA" id="ARBA00023163"/>
    </source>
</evidence>
<dbReference type="PROSITE" id="PS50987">
    <property type="entry name" value="HTH_ARSR_2"/>
    <property type="match status" value="1"/>
</dbReference>
<evidence type="ECO:0000313" key="5">
    <source>
        <dbReference type="EMBL" id="SDO93193.1"/>
    </source>
</evidence>
<dbReference type="EMBL" id="FNJK01000003">
    <property type="protein sequence ID" value="SDO93193.1"/>
    <property type="molecule type" value="Genomic_DNA"/>
</dbReference>
<evidence type="ECO:0000256" key="2">
    <source>
        <dbReference type="ARBA" id="ARBA00023125"/>
    </source>
</evidence>
<dbReference type="Pfam" id="PF19361">
    <property type="entry name" value="DUF5937"/>
    <property type="match status" value="1"/>
</dbReference>
<dbReference type="Gene3D" id="1.10.10.10">
    <property type="entry name" value="Winged helix-like DNA-binding domain superfamily/Winged helix DNA-binding domain"/>
    <property type="match status" value="1"/>
</dbReference>
<dbReference type="SMART" id="SM00418">
    <property type="entry name" value="HTH_ARSR"/>
    <property type="match status" value="1"/>
</dbReference>
<accession>A0A1H0NKJ7</accession>
<reference evidence="5 6" key="1">
    <citation type="submission" date="2016-10" db="EMBL/GenBank/DDBJ databases">
        <authorList>
            <person name="de Groot N.N."/>
        </authorList>
    </citation>
    <scope>NUCLEOTIDE SEQUENCE [LARGE SCALE GENOMIC DNA]</scope>
    <source>
        <strain evidence="5 6">Sb04</strain>
    </source>
</reference>
<evidence type="ECO:0000313" key="6">
    <source>
        <dbReference type="Proteomes" id="UP000183816"/>
    </source>
</evidence>
<gene>
    <name evidence="5" type="ORF">SAMN05216347_103138</name>
</gene>
<sequence length="340" mass="39594">MTITINFSEQLVENIRSMDNNCRSIFSPLSELFCSLHVLLNPEGHGLMTAWAIETRKQMDCKTLAELKYFSPLYRKAVPSFFMEEMILEDKCLELQLSHLGTSFFNKNVDDLIQELKEFDNTELVHDLKCNQNLVFLKLFSFLREYHDTYFKELVSNSNLINILNHNVKKQRDYIAEKGFINFISTIDSNQIYWNNDSIKIQTKEDDVYKLDDGEKLYFIPSSVTWPHVRVNRLKNGITIIYDINSQHIGNFSRQVMANTFKILSDPVRIDILVNLNKGKKTTKNLSQILSVSEPTISHHLTLLKEAGLVNKIRDGKRVFYYNTNKVLSLIPNFYNNASR</sequence>
<dbReference type="InterPro" id="IPR036388">
    <property type="entry name" value="WH-like_DNA-bd_sf"/>
</dbReference>
<keyword evidence="1" id="KW-0805">Transcription regulation</keyword>
<dbReference type="PRINTS" id="PR00778">
    <property type="entry name" value="HTHARSR"/>
</dbReference>
<proteinExistence type="predicted"/>
<dbReference type="GO" id="GO:0003677">
    <property type="term" value="F:DNA binding"/>
    <property type="evidence" value="ECO:0007669"/>
    <property type="project" value="UniProtKB-KW"/>
</dbReference>
<dbReference type="Proteomes" id="UP000183816">
    <property type="component" value="Unassembled WGS sequence"/>
</dbReference>
<dbReference type="AlphaFoldDB" id="A0A1H0NKJ7"/>
<dbReference type="OrthoDB" id="9794330at2"/>
<evidence type="ECO:0000259" key="4">
    <source>
        <dbReference type="PROSITE" id="PS50987"/>
    </source>
</evidence>
<dbReference type="CDD" id="cd00090">
    <property type="entry name" value="HTH_ARSR"/>
    <property type="match status" value="1"/>
</dbReference>
<dbReference type="InterPro" id="IPR011991">
    <property type="entry name" value="ArsR-like_HTH"/>
</dbReference>
<dbReference type="InterPro" id="IPR036390">
    <property type="entry name" value="WH_DNA-bd_sf"/>
</dbReference>
<dbReference type="PANTHER" id="PTHR33154">
    <property type="entry name" value="TRANSCRIPTIONAL REGULATOR, ARSR FAMILY"/>
    <property type="match status" value="1"/>
</dbReference>
<name>A0A1H0NKJ7_STREI</name>
<keyword evidence="3" id="KW-0804">Transcription</keyword>